<dbReference type="Proteomes" id="UP000289152">
    <property type="component" value="Unassembled WGS sequence"/>
</dbReference>
<name>A0A4Q1BDF3_TREME</name>
<dbReference type="InParanoid" id="A0A4Q1BDF3"/>
<proteinExistence type="predicted"/>
<protein>
    <submittedName>
        <fullName evidence="1">Uncharacterized protein</fullName>
    </submittedName>
</protein>
<evidence type="ECO:0000313" key="1">
    <source>
        <dbReference type="EMBL" id="RXK36237.1"/>
    </source>
</evidence>
<organism evidence="1 2">
    <name type="scientific">Tremella mesenterica</name>
    <name type="common">Jelly fungus</name>
    <dbReference type="NCBI Taxonomy" id="5217"/>
    <lineage>
        <taxon>Eukaryota</taxon>
        <taxon>Fungi</taxon>
        <taxon>Dikarya</taxon>
        <taxon>Basidiomycota</taxon>
        <taxon>Agaricomycotina</taxon>
        <taxon>Tremellomycetes</taxon>
        <taxon>Tremellales</taxon>
        <taxon>Tremellaceae</taxon>
        <taxon>Tremella</taxon>
    </lineage>
</organism>
<gene>
    <name evidence="1" type="ORF">M231_06507</name>
</gene>
<dbReference type="AlphaFoldDB" id="A0A4Q1BDF3"/>
<accession>A0A4Q1BDF3</accession>
<evidence type="ECO:0000313" key="2">
    <source>
        <dbReference type="Proteomes" id="UP000289152"/>
    </source>
</evidence>
<keyword evidence="2" id="KW-1185">Reference proteome</keyword>
<sequence length="281" mass="32283">MSSWSDPSDMITVIPPSRIRNLELQWSEGIQQRLDDSHIIPNPNSHLNAKFRTNLRSELFKNFQSVLETYKSQNVHLWKASELRFSFSWKRGSGSYTFSHPSLPGFPSQPMFSGIVDVTATYDETSFDVELPVRIEAPRQNLVNATHTEFNGLNVQLREKRRSWKLRKADVDELVLQAGTTVLNSLERVKEQWRQSMALSMIEADRLWSEVTTMTEPTTPNSSSSIRIIVGFDGTYWDDENAYKLPHLEFEMTCDRQIGWLVRAEDVTFTTMGSVEVLSIS</sequence>
<dbReference type="EMBL" id="SDIL01000104">
    <property type="protein sequence ID" value="RXK36237.1"/>
    <property type="molecule type" value="Genomic_DNA"/>
</dbReference>
<reference evidence="1 2" key="1">
    <citation type="submission" date="2016-06" db="EMBL/GenBank/DDBJ databases">
        <title>Evolution of pathogenesis and genome organization in the Tremellales.</title>
        <authorList>
            <person name="Cuomo C."/>
            <person name="Litvintseva A."/>
            <person name="Heitman J."/>
            <person name="Chen Y."/>
            <person name="Sun S."/>
            <person name="Springer D."/>
            <person name="Dromer F."/>
            <person name="Young S."/>
            <person name="Zeng Q."/>
            <person name="Chapman S."/>
            <person name="Gujja S."/>
            <person name="Saif S."/>
            <person name="Birren B."/>
        </authorList>
    </citation>
    <scope>NUCLEOTIDE SEQUENCE [LARGE SCALE GENOMIC DNA]</scope>
    <source>
        <strain evidence="1 2">ATCC 28783</strain>
    </source>
</reference>
<comment type="caution">
    <text evidence="1">The sequence shown here is derived from an EMBL/GenBank/DDBJ whole genome shotgun (WGS) entry which is preliminary data.</text>
</comment>
<dbReference type="VEuPathDB" id="FungiDB:TREMEDRAFT_61798"/>